<dbReference type="InterPro" id="IPR036236">
    <property type="entry name" value="Znf_C2H2_sf"/>
</dbReference>
<sequence>MADPSQCPLIMEVKVEPPEVEELIIEKKYLMSHDVIAGTELEIGIKVEKVKEEIINGIEMVKTENLDDVHPRKPVNCNHIKKEESSIAEKTLICSQCSIMFTSVDTFREHLLSHISKRPFTCSVCSRIFLEARYLKEHILSHTGEKPYSCSVCSKTFVQHRYLKKHLLTHREKKSHSCLVSTNLKRKRCAYGTEFKLKVVYYADKCHNNSQTAREFNVSEKQVRDWRKSALDLAKMPRTKKARRGGKPSFLQEERELKDWICDSRQHGYVVTRGAIRTKAKEIINNKSFCASPGWCTRFMRRNKLVLCGKTKIFLK</sequence>
<dbReference type="PANTHER" id="PTHR16515">
    <property type="entry name" value="PR DOMAIN ZINC FINGER PROTEIN"/>
    <property type="match status" value="1"/>
</dbReference>
<keyword evidence="12" id="KW-1185">Reference proteome</keyword>
<keyword evidence="5" id="KW-0862">Zinc</keyword>
<feature type="domain" description="HTH CENPB-type" evidence="10">
    <location>
        <begin position="241"/>
        <end position="309"/>
    </location>
</feature>
<comment type="subcellular location">
    <subcellularLocation>
        <location evidence="1">Nucleus</location>
    </subcellularLocation>
</comment>
<gene>
    <name evidence="11" type="ORF">LSH36_983g00068</name>
</gene>
<organism evidence="11 12">
    <name type="scientific">Paralvinella palmiformis</name>
    <dbReference type="NCBI Taxonomy" id="53620"/>
    <lineage>
        <taxon>Eukaryota</taxon>
        <taxon>Metazoa</taxon>
        <taxon>Spiralia</taxon>
        <taxon>Lophotrochozoa</taxon>
        <taxon>Annelida</taxon>
        <taxon>Polychaeta</taxon>
        <taxon>Sedentaria</taxon>
        <taxon>Canalipalpata</taxon>
        <taxon>Terebellida</taxon>
        <taxon>Terebelliformia</taxon>
        <taxon>Alvinellidae</taxon>
        <taxon>Paralvinella</taxon>
    </lineage>
</organism>
<name>A0AAD9IY44_9ANNE</name>
<dbReference type="InterPro" id="IPR013087">
    <property type="entry name" value="Znf_C2H2_type"/>
</dbReference>
<feature type="domain" description="C2H2-type" evidence="9">
    <location>
        <begin position="92"/>
        <end position="119"/>
    </location>
</feature>
<evidence type="ECO:0000256" key="8">
    <source>
        <dbReference type="PROSITE-ProRule" id="PRU00042"/>
    </source>
</evidence>
<keyword evidence="3" id="KW-0677">Repeat</keyword>
<keyword evidence="6" id="KW-0238">DNA-binding</keyword>
<dbReference type="Pfam" id="PF03221">
    <property type="entry name" value="HTH_Tnp_Tc5"/>
    <property type="match status" value="1"/>
</dbReference>
<dbReference type="FunFam" id="3.30.160.60:FF:000671">
    <property type="entry name" value="Zinc finger protein 26"/>
    <property type="match status" value="1"/>
</dbReference>
<dbReference type="InterPro" id="IPR050331">
    <property type="entry name" value="Zinc_finger"/>
</dbReference>
<evidence type="ECO:0000256" key="3">
    <source>
        <dbReference type="ARBA" id="ARBA00022737"/>
    </source>
</evidence>
<dbReference type="InterPro" id="IPR018586">
    <property type="entry name" value="Brinker_DNA-bd"/>
</dbReference>
<keyword evidence="2" id="KW-0479">Metal-binding</keyword>
<keyword evidence="7" id="KW-0539">Nucleus</keyword>
<proteinExistence type="predicted"/>
<dbReference type="GO" id="GO:0008270">
    <property type="term" value="F:zinc ion binding"/>
    <property type="evidence" value="ECO:0007669"/>
    <property type="project" value="UniProtKB-KW"/>
</dbReference>
<evidence type="ECO:0000256" key="2">
    <source>
        <dbReference type="ARBA" id="ARBA00022723"/>
    </source>
</evidence>
<dbReference type="Pfam" id="PF00096">
    <property type="entry name" value="zf-C2H2"/>
    <property type="match status" value="1"/>
</dbReference>
<protein>
    <submittedName>
        <fullName evidence="11">Uncharacterized protein</fullName>
    </submittedName>
</protein>
<dbReference type="Gene3D" id="3.30.160.60">
    <property type="entry name" value="Classic Zinc Finger"/>
    <property type="match status" value="2"/>
</dbReference>
<dbReference type="SUPFAM" id="SSF57667">
    <property type="entry name" value="beta-beta-alpha zinc fingers"/>
    <property type="match status" value="2"/>
</dbReference>
<dbReference type="InterPro" id="IPR006600">
    <property type="entry name" value="HTH_CenpB_DNA-bd_dom"/>
</dbReference>
<dbReference type="PROSITE" id="PS00028">
    <property type="entry name" value="ZINC_FINGER_C2H2_1"/>
    <property type="match status" value="3"/>
</dbReference>
<feature type="domain" description="C2H2-type" evidence="9">
    <location>
        <begin position="148"/>
        <end position="175"/>
    </location>
</feature>
<dbReference type="Gene3D" id="1.10.10.60">
    <property type="entry name" value="Homeodomain-like"/>
    <property type="match status" value="2"/>
</dbReference>
<dbReference type="PROSITE" id="PS50157">
    <property type="entry name" value="ZINC_FINGER_C2H2_2"/>
    <property type="match status" value="3"/>
</dbReference>
<accession>A0AAD9IY44</accession>
<dbReference type="PANTHER" id="PTHR16515:SF66">
    <property type="entry name" value="C2H2-TYPE DOMAIN-CONTAINING PROTEIN"/>
    <property type="match status" value="1"/>
</dbReference>
<dbReference type="AlphaFoldDB" id="A0AAD9IY44"/>
<dbReference type="GO" id="GO:0010468">
    <property type="term" value="P:regulation of gene expression"/>
    <property type="evidence" value="ECO:0007669"/>
    <property type="project" value="TreeGrafter"/>
</dbReference>
<keyword evidence="4 8" id="KW-0863">Zinc-finger</keyword>
<dbReference type="EMBL" id="JAODUP010000983">
    <property type="protein sequence ID" value="KAK2142220.1"/>
    <property type="molecule type" value="Genomic_DNA"/>
</dbReference>
<dbReference type="PROSITE" id="PS51253">
    <property type="entry name" value="HTH_CENPB"/>
    <property type="match status" value="1"/>
</dbReference>
<feature type="domain" description="C2H2-type" evidence="9">
    <location>
        <begin position="120"/>
        <end position="147"/>
    </location>
</feature>
<evidence type="ECO:0000259" key="9">
    <source>
        <dbReference type="PROSITE" id="PS50157"/>
    </source>
</evidence>
<dbReference type="GO" id="GO:0005634">
    <property type="term" value="C:nucleus"/>
    <property type="evidence" value="ECO:0007669"/>
    <property type="project" value="UniProtKB-SubCell"/>
</dbReference>
<dbReference type="SUPFAM" id="SSF48295">
    <property type="entry name" value="TrpR-like"/>
    <property type="match status" value="1"/>
</dbReference>
<dbReference type="Proteomes" id="UP001208570">
    <property type="component" value="Unassembled WGS sequence"/>
</dbReference>
<evidence type="ECO:0000256" key="6">
    <source>
        <dbReference type="ARBA" id="ARBA00023125"/>
    </source>
</evidence>
<evidence type="ECO:0000256" key="7">
    <source>
        <dbReference type="ARBA" id="ARBA00023242"/>
    </source>
</evidence>
<evidence type="ECO:0000313" key="11">
    <source>
        <dbReference type="EMBL" id="KAK2142220.1"/>
    </source>
</evidence>
<evidence type="ECO:0000256" key="5">
    <source>
        <dbReference type="ARBA" id="ARBA00022833"/>
    </source>
</evidence>
<evidence type="ECO:0000256" key="1">
    <source>
        <dbReference type="ARBA" id="ARBA00004123"/>
    </source>
</evidence>
<dbReference type="InterPro" id="IPR009057">
    <property type="entry name" value="Homeodomain-like_sf"/>
</dbReference>
<evidence type="ECO:0000256" key="4">
    <source>
        <dbReference type="ARBA" id="ARBA00022771"/>
    </source>
</evidence>
<dbReference type="InterPro" id="IPR010921">
    <property type="entry name" value="Trp_repressor/repl_initiator"/>
</dbReference>
<dbReference type="Pfam" id="PF09607">
    <property type="entry name" value="BrkDBD"/>
    <property type="match status" value="1"/>
</dbReference>
<reference evidence="11" key="1">
    <citation type="journal article" date="2023" name="Mol. Biol. Evol.">
        <title>Third-Generation Sequencing Reveals the Adaptive Role of the Epigenome in Three Deep-Sea Polychaetes.</title>
        <authorList>
            <person name="Perez M."/>
            <person name="Aroh O."/>
            <person name="Sun Y."/>
            <person name="Lan Y."/>
            <person name="Juniper S.K."/>
            <person name="Young C.R."/>
            <person name="Angers B."/>
            <person name="Qian P.Y."/>
        </authorList>
    </citation>
    <scope>NUCLEOTIDE SEQUENCE</scope>
    <source>
        <strain evidence="11">P08H-3</strain>
    </source>
</reference>
<dbReference type="SMART" id="SM00355">
    <property type="entry name" value="ZnF_C2H2"/>
    <property type="match status" value="3"/>
</dbReference>
<dbReference type="GO" id="GO:0043565">
    <property type="term" value="F:sequence-specific DNA binding"/>
    <property type="evidence" value="ECO:0007669"/>
    <property type="project" value="InterPro"/>
</dbReference>
<evidence type="ECO:0000313" key="12">
    <source>
        <dbReference type="Proteomes" id="UP001208570"/>
    </source>
</evidence>
<comment type="caution">
    <text evidence="11">The sequence shown here is derived from an EMBL/GenBank/DDBJ whole genome shotgun (WGS) entry which is preliminary data.</text>
</comment>
<dbReference type="SUPFAM" id="SSF46689">
    <property type="entry name" value="Homeodomain-like"/>
    <property type="match status" value="1"/>
</dbReference>
<dbReference type="SMART" id="SM00674">
    <property type="entry name" value="CENPB"/>
    <property type="match status" value="1"/>
</dbReference>
<evidence type="ECO:0000259" key="10">
    <source>
        <dbReference type="PROSITE" id="PS51253"/>
    </source>
</evidence>